<keyword evidence="2" id="KW-0808">Transferase</keyword>
<dbReference type="PANTHER" id="PTHR43178">
    <property type="entry name" value="DIHYDROLIPOAMIDE ACETYLTRANSFERASE COMPONENT OF PYRUVATE DEHYDROGENASE COMPLEX"/>
    <property type="match status" value="1"/>
</dbReference>
<dbReference type="PROSITE" id="PS00189">
    <property type="entry name" value="LIPOYL"/>
    <property type="match status" value="1"/>
</dbReference>
<dbReference type="GO" id="GO:0005737">
    <property type="term" value="C:cytoplasm"/>
    <property type="evidence" value="ECO:0007669"/>
    <property type="project" value="TreeGrafter"/>
</dbReference>
<comment type="caution">
    <text evidence="6">The sequence shown here is derived from an EMBL/GenBank/DDBJ whole genome shotgun (WGS) entry which is preliminary data.</text>
</comment>
<evidence type="ECO:0000256" key="3">
    <source>
        <dbReference type="ARBA" id="ARBA00022823"/>
    </source>
</evidence>
<evidence type="ECO:0000256" key="2">
    <source>
        <dbReference type="ARBA" id="ARBA00022679"/>
    </source>
</evidence>
<sequence>MRVELELPELGIETGNEVTVSFWHVEEDEEFEEGEDIMEVSTNKATFNVPATISGRLIEITVQEGDVVKAGDVIAIIET</sequence>
<dbReference type="GO" id="GO:0031405">
    <property type="term" value="F:lipoic acid binding"/>
    <property type="evidence" value="ECO:0007669"/>
    <property type="project" value="TreeGrafter"/>
</dbReference>
<dbReference type="InterPro" id="IPR011053">
    <property type="entry name" value="Single_hybrid_motif"/>
</dbReference>
<dbReference type="AlphaFoldDB" id="A0A0F9ECY5"/>
<dbReference type="EMBL" id="LAZR01025478">
    <property type="protein sequence ID" value="KKL71804.1"/>
    <property type="molecule type" value="Genomic_DNA"/>
</dbReference>
<comment type="cofactor">
    <cofactor evidence="1">
        <name>(R)-lipoate</name>
        <dbReference type="ChEBI" id="CHEBI:83088"/>
    </cofactor>
</comment>
<dbReference type="Pfam" id="PF00364">
    <property type="entry name" value="Biotin_lipoyl"/>
    <property type="match status" value="1"/>
</dbReference>
<evidence type="ECO:0000256" key="4">
    <source>
        <dbReference type="ARBA" id="ARBA00023315"/>
    </source>
</evidence>
<dbReference type="Gene3D" id="2.40.50.100">
    <property type="match status" value="1"/>
</dbReference>
<keyword evidence="3" id="KW-0450">Lipoyl</keyword>
<evidence type="ECO:0000256" key="1">
    <source>
        <dbReference type="ARBA" id="ARBA00001938"/>
    </source>
</evidence>
<dbReference type="InterPro" id="IPR000089">
    <property type="entry name" value="Biotin_lipoyl"/>
</dbReference>
<keyword evidence="4" id="KW-0012">Acyltransferase</keyword>
<dbReference type="PANTHER" id="PTHR43178:SF5">
    <property type="entry name" value="LIPOAMIDE ACYLTRANSFERASE COMPONENT OF BRANCHED-CHAIN ALPHA-KETO ACID DEHYDROGENASE COMPLEX, MITOCHONDRIAL"/>
    <property type="match status" value="1"/>
</dbReference>
<gene>
    <name evidence="6" type="ORF">LCGC14_2091270</name>
</gene>
<feature type="domain" description="Lipoyl-binding" evidence="5">
    <location>
        <begin position="2"/>
        <end position="78"/>
    </location>
</feature>
<dbReference type="InterPro" id="IPR003016">
    <property type="entry name" value="2-oxoA_DH_lipoyl-BS"/>
</dbReference>
<dbReference type="InterPro" id="IPR050743">
    <property type="entry name" value="2-oxoacid_DH_E2_comp"/>
</dbReference>
<dbReference type="GO" id="GO:0016407">
    <property type="term" value="F:acetyltransferase activity"/>
    <property type="evidence" value="ECO:0007669"/>
    <property type="project" value="TreeGrafter"/>
</dbReference>
<evidence type="ECO:0000259" key="5">
    <source>
        <dbReference type="PROSITE" id="PS50968"/>
    </source>
</evidence>
<dbReference type="PROSITE" id="PS50968">
    <property type="entry name" value="BIOTINYL_LIPOYL"/>
    <property type="match status" value="1"/>
</dbReference>
<organism evidence="6">
    <name type="scientific">marine sediment metagenome</name>
    <dbReference type="NCBI Taxonomy" id="412755"/>
    <lineage>
        <taxon>unclassified sequences</taxon>
        <taxon>metagenomes</taxon>
        <taxon>ecological metagenomes</taxon>
    </lineage>
</organism>
<accession>A0A0F9ECY5</accession>
<name>A0A0F9ECY5_9ZZZZ</name>
<proteinExistence type="predicted"/>
<dbReference type="SUPFAM" id="SSF51230">
    <property type="entry name" value="Single hybrid motif"/>
    <property type="match status" value="1"/>
</dbReference>
<dbReference type="CDD" id="cd06849">
    <property type="entry name" value="lipoyl_domain"/>
    <property type="match status" value="1"/>
</dbReference>
<evidence type="ECO:0000313" key="6">
    <source>
        <dbReference type="EMBL" id="KKL71804.1"/>
    </source>
</evidence>
<protein>
    <recommendedName>
        <fullName evidence="5">Lipoyl-binding domain-containing protein</fullName>
    </recommendedName>
</protein>
<reference evidence="6" key="1">
    <citation type="journal article" date="2015" name="Nature">
        <title>Complex archaea that bridge the gap between prokaryotes and eukaryotes.</title>
        <authorList>
            <person name="Spang A."/>
            <person name="Saw J.H."/>
            <person name="Jorgensen S.L."/>
            <person name="Zaremba-Niedzwiedzka K."/>
            <person name="Martijn J."/>
            <person name="Lind A.E."/>
            <person name="van Eijk R."/>
            <person name="Schleper C."/>
            <person name="Guy L."/>
            <person name="Ettema T.J."/>
        </authorList>
    </citation>
    <scope>NUCLEOTIDE SEQUENCE</scope>
</reference>